<proteinExistence type="predicted"/>
<dbReference type="Gene3D" id="3.40.50.2000">
    <property type="entry name" value="Glycogen Phosphorylase B"/>
    <property type="match status" value="2"/>
</dbReference>
<feature type="domain" description="Glycosyl transferase family 1" evidence="1">
    <location>
        <begin position="219"/>
        <end position="374"/>
    </location>
</feature>
<dbReference type="InterPro" id="IPR001296">
    <property type="entry name" value="Glyco_trans_1"/>
</dbReference>
<comment type="caution">
    <text evidence="3">The sequence shown here is derived from an EMBL/GenBank/DDBJ whole genome shotgun (WGS) entry which is preliminary data.</text>
</comment>
<dbReference type="RefSeq" id="WP_106723953.1">
    <property type="nucleotide sequence ID" value="NZ_PXYL01000004.1"/>
</dbReference>
<feature type="domain" description="Glycosyltransferase subfamily 4-like N-terminal" evidence="2">
    <location>
        <begin position="27"/>
        <end position="199"/>
    </location>
</feature>
<evidence type="ECO:0000259" key="2">
    <source>
        <dbReference type="Pfam" id="PF13439"/>
    </source>
</evidence>
<dbReference type="GO" id="GO:0016757">
    <property type="term" value="F:glycosyltransferase activity"/>
    <property type="evidence" value="ECO:0007669"/>
    <property type="project" value="InterPro"/>
</dbReference>
<dbReference type="Pfam" id="PF00534">
    <property type="entry name" value="Glycos_transf_1"/>
    <property type="match status" value="1"/>
</dbReference>
<dbReference type="InterPro" id="IPR028098">
    <property type="entry name" value="Glyco_trans_4-like_N"/>
</dbReference>
<dbReference type="PANTHER" id="PTHR12526">
    <property type="entry name" value="GLYCOSYLTRANSFERASE"/>
    <property type="match status" value="1"/>
</dbReference>
<dbReference type="AlphaFoldDB" id="A0A2P7SGA2"/>
<name>A0A2P7SGA2_9HYPH</name>
<accession>A0A2P7SGA2</accession>
<evidence type="ECO:0008006" key="5">
    <source>
        <dbReference type="Google" id="ProtNLM"/>
    </source>
</evidence>
<protein>
    <recommendedName>
        <fullName evidence="5">Glycosyltransferase family 1 protein</fullName>
    </recommendedName>
</protein>
<evidence type="ECO:0000313" key="4">
    <source>
        <dbReference type="Proteomes" id="UP000240653"/>
    </source>
</evidence>
<dbReference type="SUPFAM" id="SSF53756">
    <property type="entry name" value="UDP-Glycosyltransferase/glycogen phosphorylase"/>
    <property type="match status" value="1"/>
</dbReference>
<dbReference type="EMBL" id="PXYL01000004">
    <property type="protein sequence ID" value="PSJ61522.1"/>
    <property type="molecule type" value="Genomic_DNA"/>
</dbReference>
<organism evidence="3 4">
    <name type="scientific">Pseudaminobacter soli</name>
    <name type="common">ex Li et al. 2025</name>
    <dbReference type="NCBI Taxonomy" id="1295366"/>
    <lineage>
        <taxon>Bacteria</taxon>
        <taxon>Pseudomonadati</taxon>
        <taxon>Pseudomonadota</taxon>
        <taxon>Alphaproteobacteria</taxon>
        <taxon>Hyphomicrobiales</taxon>
        <taxon>Phyllobacteriaceae</taxon>
        <taxon>Pseudaminobacter</taxon>
    </lineage>
</organism>
<dbReference type="Pfam" id="PF13439">
    <property type="entry name" value="Glyco_transf_4"/>
    <property type="match status" value="1"/>
</dbReference>
<sequence length="404" mass="44237">MMNILVLTNFWPTASNSISGIFVPQQIAALCRAGCQVTVLVGATLGKRKERHLSPQELGLPAEEVTLVKVPLLRLPEALSANRLAYRFNLRSTGLSVSRTMASLVRKTGTPQGCIVHGLRHYASSAPYWCGRLRARKIACVHGVDPFLARPSVVGYLKADLQRAQHCLDKIILVGSPLRRHATELGINISKTVVIPNGTEMPALSELPLNIVAGEGILKIASVSNLIALKGIDDNIRALRLLKEQYGIAHWQYSVIGDGPERQRLEALAWALGLSNHIRFLGRLPYDETMHEIARADIISLPSWGEAFGIVYLEAMARMKPTIGCHENGAADIIADGDDGVLVPPKDPDSLALALKRLIENPGLRERLGREARRTAERFSWDANVRCVLELLGLQSSSSQDWAV</sequence>
<dbReference type="OrthoDB" id="9802525at2"/>
<reference evidence="3 4" key="1">
    <citation type="submission" date="2018-03" db="EMBL/GenBank/DDBJ databases">
        <title>The draft genome of Mesorhizobium soli JCM 19897.</title>
        <authorList>
            <person name="Li L."/>
            <person name="Liu L."/>
            <person name="Liang L."/>
            <person name="Wang T."/>
            <person name="Zhang X."/>
        </authorList>
    </citation>
    <scope>NUCLEOTIDE SEQUENCE [LARGE SCALE GENOMIC DNA]</scope>
    <source>
        <strain evidence="3 4">JCM 19897</strain>
    </source>
</reference>
<evidence type="ECO:0000313" key="3">
    <source>
        <dbReference type="EMBL" id="PSJ61522.1"/>
    </source>
</evidence>
<evidence type="ECO:0000259" key="1">
    <source>
        <dbReference type="Pfam" id="PF00534"/>
    </source>
</evidence>
<gene>
    <name evidence="3" type="ORF">C7I85_10760</name>
</gene>
<keyword evidence="4" id="KW-1185">Reference proteome</keyword>
<dbReference type="Proteomes" id="UP000240653">
    <property type="component" value="Unassembled WGS sequence"/>
</dbReference>